<proteinExistence type="predicted"/>
<dbReference type="InterPro" id="IPR022742">
    <property type="entry name" value="Hydrolase_4"/>
</dbReference>
<evidence type="ECO:0000259" key="2">
    <source>
        <dbReference type="Pfam" id="PF12146"/>
    </source>
</evidence>
<dbReference type="Gene3D" id="3.40.50.1820">
    <property type="entry name" value="alpha/beta hydrolase"/>
    <property type="match status" value="1"/>
</dbReference>
<dbReference type="Gene3D" id="3.10.450.590">
    <property type="match status" value="1"/>
</dbReference>
<feature type="region of interest" description="Disordered" evidence="1">
    <location>
        <begin position="19"/>
        <end position="57"/>
    </location>
</feature>
<feature type="domain" description="DUF3887" evidence="3">
    <location>
        <begin position="66"/>
        <end position="148"/>
    </location>
</feature>
<dbReference type="PANTHER" id="PTHR43265">
    <property type="entry name" value="ESTERASE ESTD"/>
    <property type="match status" value="1"/>
</dbReference>
<reference evidence="4 5" key="1">
    <citation type="journal article" date="2014" name="Int. J. Syst. Evol. Microbiol.">
        <title>Complete genome sequence of Corynebacterium casei LMG S-19264T (=DSM 44701T), isolated from a smear-ripened cheese.</title>
        <authorList>
            <consortium name="US DOE Joint Genome Institute (JGI-PGF)"/>
            <person name="Walter F."/>
            <person name="Albersmeier A."/>
            <person name="Kalinowski J."/>
            <person name="Ruckert C."/>
        </authorList>
    </citation>
    <scope>NUCLEOTIDE SEQUENCE [LARGE SCALE GENOMIC DNA]</scope>
    <source>
        <strain evidence="4 5">CGMCC 4.7215</strain>
    </source>
</reference>
<dbReference type="SUPFAM" id="SSF53474">
    <property type="entry name" value="alpha/beta-Hydrolases"/>
    <property type="match status" value="1"/>
</dbReference>
<dbReference type="AlphaFoldDB" id="A0ABD5X7J7"/>
<dbReference type="GO" id="GO:0016787">
    <property type="term" value="F:hydrolase activity"/>
    <property type="evidence" value="ECO:0007669"/>
    <property type="project" value="UniProtKB-KW"/>
</dbReference>
<comment type="caution">
    <text evidence="4">The sequence shown here is derived from an EMBL/GenBank/DDBJ whole genome shotgun (WGS) entry which is preliminary data.</text>
</comment>
<dbReference type="Pfam" id="PF13026">
    <property type="entry name" value="DUF3887"/>
    <property type="match status" value="1"/>
</dbReference>
<evidence type="ECO:0000313" key="5">
    <source>
        <dbReference type="Proteomes" id="UP001596414"/>
    </source>
</evidence>
<dbReference type="Proteomes" id="UP001596414">
    <property type="component" value="Unassembled WGS sequence"/>
</dbReference>
<feature type="domain" description="Serine aminopeptidase S33" evidence="2">
    <location>
        <begin position="202"/>
        <end position="435"/>
    </location>
</feature>
<dbReference type="PROSITE" id="PS51257">
    <property type="entry name" value="PROKAR_LIPOPROTEIN"/>
    <property type="match status" value="1"/>
</dbReference>
<dbReference type="PANTHER" id="PTHR43265:SF1">
    <property type="entry name" value="ESTERASE ESTD"/>
    <property type="match status" value="1"/>
</dbReference>
<keyword evidence="4" id="KW-0378">Hydrolase</keyword>
<evidence type="ECO:0000256" key="1">
    <source>
        <dbReference type="SAM" id="MobiDB-lite"/>
    </source>
</evidence>
<dbReference type="RefSeq" id="WP_267638702.1">
    <property type="nucleotide sequence ID" value="NZ_JAODIY010000018.1"/>
</dbReference>
<protein>
    <submittedName>
        <fullName evidence="4">Alpha/beta fold hydrolase</fullName>
    </submittedName>
</protein>
<accession>A0ABD5X7J7</accession>
<evidence type="ECO:0000259" key="3">
    <source>
        <dbReference type="Pfam" id="PF13026"/>
    </source>
</evidence>
<sequence length="474" mass="52115">MKRRQYLAVLGAAGGAVLAGCSGTSDDDPATTGTTNDTETQTEPPDTETTPQQNDTESELEAITQDFLEALIAESFDEAYEYASPEFAQSVPQDNLVQQWEANIIPLGEFNQFTSIDYQGEEQGLDIVGAQAAFADGRAEFSVQFDEQVIEGFFFNVDAWSPPAYADESAFTEQELTLAASGDCELGATVTIPDTNEPVPGVVLVHGSGDQGRDQQVGPNRTFKEIAWGLATRGVAVLRYDQRPVACDIDRTEATVDDLVTDDAVTALERLREYDRIEETFVAGHSLGGRLAPRIAALDDELSGVIMLAPLAEPISDAIVRQTEYQLEQNPNLTDEQRQAQLEQAEALAERIRTLDIGDDELINLGGGERGKPFFRTLQEYDHVETAASLDIPRFILQGERDYLVTVEDDLAIWEEELAGDPEVKIKRYETLNHRFQPGEGMGRPSEWSDPNPVAKQVVVDLTTFITNQSQNLS</sequence>
<dbReference type="InterPro" id="IPR024981">
    <property type="entry name" value="DUF3887"/>
</dbReference>
<dbReference type="EMBL" id="JBHSZQ010000009">
    <property type="protein sequence ID" value="MFC7125796.1"/>
    <property type="molecule type" value="Genomic_DNA"/>
</dbReference>
<name>A0ABD5X7J7_9EURY</name>
<dbReference type="Pfam" id="PF12146">
    <property type="entry name" value="Hydrolase_4"/>
    <property type="match status" value="1"/>
</dbReference>
<evidence type="ECO:0000313" key="4">
    <source>
        <dbReference type="EMBL" id="MFC7125796.1"/>
    </source>
</evidence>
<feature type="compositionally biased region" description="Low complexity" evidence="1">
    <location>
        <begin position="30"/>
        <end position="55"/>
    </location>
</feature>
<dbReference type="InterPro" id="IPR029058">
    <property type="entry name" value="AB_hydrolase_fold"/>
</dbReference>
<dbReference type="InterPro" id="IPR053145">
    <property type="entry name" value="AB_hydrolase_Est10"/>
</dbReference>
<gene>
    <name evidence="4" type="ORF">ACFQJ7_07055</name>
</gene>
<organism evidence="4 5">
    <name type="scientific">Halovenus rubra</name>
    <dbReference type="NCBI Taxonomy" id="869890"/>
    <lineage>
        <taxon>Archaea</taxon>
        <taxon>Methanobacteriati</taxon>
        <taxon>Methanobacteriota</taxon>
        <taxon>Stenosarchaea group</taxon>
        <taxon>Halobacteria</taxon>
        <taxon>Halobacteriales</taxon>
        <taxon>Haloarculaceae</taxon>
        <taxon>Halovenus</taxon>
    </lineage>
</organism>